<dbReference type="InterPro" id="IPR029199">
    <property type="entry name" value="THRAP3_BCLAF1"/>
</dbReference>
<evidence type="ECO:0000256" key="1">
    <source>
        <dbReference type="ARBA" id="ARBA00006481"/>
    </source>
</evidence>
<feature type="compositionally biased region" description="Acidic residues" evidence="2">
    <location>
        <begin position="915"/>
        <end position="933"/>
    </location>
</feature>
<feature type="compositionally biased region" description="Basic and acidic residues" evidence="2">
    <location>
        <begin position="860"/>
        <end position="877"/>
    </location>
</feature>
<dbReference type="EMBL" id="JAYMGO010000016">
    <property type="protein sequence ID" value="KAL1259769.1"/>
    <property type="molecule type" value="Genomic_DNA"/>
</dbReference>
<reference evidence="3 4" key="1">
    <citation type="submission" date="2023-09" db="EMBL/GenBank/DDBJ databases">
        <authorList>
            <person name="Wang M."/>
        </authorList>
    </citation>
    <scope>NUCLEOTIDE SEQUENCE [LARGE SCALE GENOMIC DNA]</scope>
    <source>
        <strain evidence="3">GT-2023</strain>
        <tissue evidence="3">Liver</tissue>
    </source>
</reference>
<evidence type="ECO:0000313" key="3">
    <source>
        <dbReference type="EMBL" id="KAL1259769.1"/>
    </source>
</evidence>
<feature type="compositionally biased region" description="Basic residues" evidence="2">
    <location>
        <begin position="751"/>
        <end position="763"/>
    </location>
</feature>
<feature type="region of interest" description="Disordered" evidence="2">
    <location>
        <begin position="381"/>
        <end position="436"/>
    </location>
</feature>
<feature type="region of interest" description="Disordered" evidence="2">
    <location>
        <begin position="206"/>
        <end position="302"/>
    </location>
</feature>
<evidence type="ECO:0000256" key="2">
    <source>
        <dbReference type="SAM" id="MobiDB-lite"/>
    </source>
</evidence>
<dbReference type="PANTHER" id="PTHR15268:SF16">
    <property type="entry name" value="THYROID HORMONE RECEPTOR-ASSOCIATED PROTEIN 3"/>
    <property type="match status" value="1"/>
</dbReference>
<feature type="compositionally biased region" description="Low complexity" evidence="2">
    <location>
        <begin position="768"/>
        <end position="779"/>
    </location>
</feature>
<evidence type="ECO:0000313" key="4">
    <source>
        <dbReference type="Proteomes" id="UP001558613"/>
    </source>
</evidence>
<gene>
    <name evidence="3" type="ORF">QQF64_010346</name>
</gene>
<dbReference type="Proteomes" id="UP001558613">
    <property type="component" value="Unassembled WGS sequence"/>
</dbReference>
<feature type="compositionally biased region" description="Polar residues" evidence="2">
    <location>
        <begin position="286"/>
        <end position="300"/>
    </location>
</feature>
<sequence length="933" mass="104577">MLRALWQRLEHVDESSHPGLNRIKGTYVRGHKRQCLRRKNQNPGLALDRPPDQDPVRIPVPAPDQKAALDLDPGSADMALGLALGQDPILRPTTGSGTTQGSTRINGSFEATTEASGGRITSGAENFRQHPQQHQQQYHSNSPKRGRSRSRSPKKQSNSPQSRSHSRRSDRSSSGRSPQSHHSSSSNSGSAKRICKNAREDISVPEEILGGEDGGVAEQVGGSPAAEGNSDGDRTVENCQVLVNHGSSPKKASPQVCSTVTSDQPIDSATNETSPAHNAPNRGAPTWQNVETAPSNTSPIKKSLTPVFNGFELFTNIDQHTDDTIAISAAFLKFLKEQELKKQASAWDDNTHKGKSNGDLVCDKENGETFEKGIKLSQIVDHDNAGVKEKTKSSKSGDGNKLSISSTKRGSRNGPTSLCEDDEEDMEISDRVRDVENDLSKSKSKVTLSAREMFEKRMRRMQDMAWDDELEALLLCHKQERAANILAALSKRDQLSGMFKDPSPEKLSNVKRKEKSTQSSTSKPTLLPRRSCENREQEMFVVMNEESPPRASMKRGSEFSVRMDSLSDDLARTSVLTNERKNLLDFLHLDKKDWEFQSVLQHLQAQQLPKSPSELFAQHIVSIVHHIKAQYFPSSGLTLHDRFAMYQRRAAEKEFMKQRKSPEIHRRIDVSPSTFKRHSLLFDEMKSSMENSFKVDGKKSKGDPMDLRLDIERRKKYLSEEREHREEEYGGRVLRESPDSSKEIPTEKISKSHKKPKKSKKKREHSETSSSSSSSSSVYQEEEAEIQAEGFSKVQQGLRDYAESAERGRARGGFQLRIRGRTWNRGNFHGSSNGDSQMNMSAKNDNWDQEYTPKSKKYFLHSEKDGEAEKKLMDTRGRGRGNAIRAKGRFILRRATNTNTNNTSPKWAHDKFQATDDDDDEGEQQGDGVEQDQ</sequence>
<organism evidence="3 4">
    <name type="scientific">Cirrhinus molitorella</name>
    <name type="common">mud carp</name>
    <dbReference type="NCBI Taxonomy" id="172907"/>
    <lineage>
        <taxon>Eukaryota</taxon>
        <taxon>Metazoa</taxon>
        <taxon>Chordata</taxon>
        <taxon>Craniata</taxon>
        <taxon>Vertebrata</taxon>
        <taxon>Euteleostomi</taxon>
        <taxon>Actinopterygii</taxon>
        <taxon>Neopterygii</taxon>
        <taxon>Teleostei</taxon>
        <taxon>Ostariophysi</taxon>
        <taxon>Cypriniformes</taxon>
        <taxon>Cyprinidae</taxon>
        <taxon>Labeoninae</taxon>
        <taxon>Labeonini</taxon>
        <taxon>Cirrhinus</taxon>
    </lineage>
</organism>
<feature type="region of interest" description="Disordered" evidence="2">
    <location>
        <begin position="496"/>
        <end position="530"/>
    </location>
</feature>
<feature type="region of interest" description="Disordered" evidence="2">
    <location>
        <begin position="823"/>
        <end position="933"/>
    </location>
</feature>
<evidence type="ECO:0008006" key="5">
    <source>
        <dbReference type="Google" id="ProtNLM"/>
    </source>
</evidence>
<name>A0ABR3M765_9TELE</name>
<feature type="compositionally biased region" description="Basic residues" evidence="2">
    <location>
        <begin position="142"/>
        <end position="154"/>
    </location>
</feature>
<feature type="compositionally biased region" description="Polar residues" evidence="2">
    <location>
        <begin position="394"/>
        <end position="416"/>
    </location>
</feature>
<feature type="region of interest" description="Disordered" evidence="2">
    <location>
        <begin position="87"/>
        <end position="194"/>
    </location>
</feature>
<feature type="compositionally biased region" description="Polar residues" evidence="2">
    <location>
        <begin position="829"/>
        <end position="844"/>
    </location>
</feature>
<comment type="caution">
    <text evidence="3">The sequence shown here is derived from an EMBL/GenBank/DDBJ whole genome shotgun (WGS) entry which is preliminary data.</text>
</comment>
<feature type="compositionally biased region" description="Low complexity" evidence="2">
    <location>
        <begin position="93"/>
        <end position="103"/>
    </location>
</feature>
<feature type="compositionally biased region" description="Basic and acidic residues" evidence="2">
    <location>
        <begin position="381"/>
        <end position="392"/>
    </location>
</feature>
<comment type="similarity">
    <text evidence="1">Belongs to the BCLAF1/THRAP3 family.</text>
</comment>
<proteinExistence type="inferred from homology"/>
<feature type="compositionally biased region" description="Polar residues" evidence="2">
    <location>
        <begin position="255"/>
        <end position="276"/>
    </location>
</feature>
<feature type="region of interest" description="Disordered" evidence="2">
    <location>
        <begin position="720"/>
        <end position="791"/>
    </location>
</feature>
<dbReference type="Pfam" id="PF15440">
    <property type="entry name" value="THRAP3_BCLAF1"/>
    <property type="match status" value="1"/>
</dbReference>
<feature type="compositionally biased region" description="Basic and acidic residues" evidence="2">
    <location>
        <begin position="720"/>
        <end position="750"/>
    </location>
</feature>
<protein>
    <recommendedName>
        <fullName evidence="5">Thyroid hormone receptor associated protein 3</fullName>
    </recommendedName>
</protein>
<dbReference type="PANTHER" id="PTHR15268">
    <property type="entry name" value="THRAP3/BCLAF1"/>
    <property type="match status" value="1"/>
</dbReference>
<keyword evidence="4" id="KW-1185">Reference proteome</keyword>
<accession>A0ABR3M765</accession>
<feature type="compositionally biased region" description="Polar residues" evidence="2">
    <location>
        <begin position="104"/>
        <end position="115"/>
    </location>
</feature>
<feature type="compositionally biased region" description="Low complexity" evidence="2">
    <location>
        <begin position="129"/>
        <end position="141"/>
    </location>
</feature>
<feature type="compositionally biased region" description="Low complexity" evidence="2">
    <location>
        <begin position="174"/>
        <end position="190"/>
    </location>
</feature>